<feature type="chain" id="PRO_5013114970" evidence="1">
    <location>
        <begin position="25"/>
        <end position="565"/>
    </location>
</feature>
<feature type="signal peptide" evidence="1">
    <location>
        <begin position="1"/>
        <end position="24"/>
    </location>
</feature>
<keyword evidence="1" id="KW-0732">Signal</keyword>
<dbReference type="RefSeq" id="WP_144012644.1">
    <property type="nucleotide sequence ID" value="NZ_FUYA01000020.1"/>
</dbReference>
<keyword evidence="3" id="KW-1185">Reference proteome</keyword>
<dbReference type="Proteomes" id="UP000189733">
    <property type="component" value="Unassembled WGS sequence"/>
</dbReference>
<dbReference type="InterPro" id="IPR028994">
    <property type="entry name" value="Integrin_alpha_N"/>
</dbReference>
<dbReference type="STRING" id="1121442.SAMN02745702_02963"/>
<evidence type="ECO:0000313" key="3">
    <source>
        <dbReference type="Proteomes" id="UP000189733"/>
    </source>
</evidence>
<dbReference type="AlphaFoldDB" id="A0A1T4X3V0"/>
<dbReference type="SUPFAM" id="SSF69318">
    <property type="entry name" value="Integrin alpha N-terminal domain"/>
    <property type="match status" value="1"/>
</dbReference>
<sequence>MGCVRVLAALLMALVLLVPGRASAEEIAKTFAVLPFTINGPEKYQYLSRGIQDMMISRLSWGEHLDHIGKDKLASISAAPESEKDAAQVLSSLGANYLVWGSVTILGDQCSIDLRVKSDDNKFWPRNQQTDIGGLIPALEGMAKSVNSSIFMRAEPKAPQATAQAETPVNRMNPELIFNENKQNQKFYLNPQFRYSGGTDTPGRWRSPRLPFTGQGMIVGDPDGDGQNEVLFIDKHDIYVYRWDNARLQLIDHYEGSRRVELLNVNLIDLDRSGKQTIAVSGIIAHNLDDAMSRNSPNQASSLMLTFENGKLKVQEDGLKFFMNVVKVPPTFQPVLLAQKAGRLRIFDSPVHELIRMSGKFQLGKRVSLPEKANVFNVTFVTDDDDAYKLLLVNSSDNIEVYTPRNELIATTLDQFAGSQLGFVIPDTMRGFGTSADQYTNMYYIPLRLVTTDLNSDGKMEVLVNKNISVAAQFFERYRFFPNGEIHSLFWDGVGMSLSWKTRRIKGTVCDYGLADIDNDGTMDLYVALNTYPGDSGFGKRRAMIVSYRLDQSQMDPNTPIVREN</sequence>
<name>A0A1T4X3V0_9BACT</name>
<protein>
    <submittedName>
        <fullName evidence="2">TolB amino-terminal domain-containing protein</fullName>
    </submittedName>
</protein>
<evidence type="ECO:0000313" key="2">
    <source>
        <dbReference type="EMBL" id="SKA84282.1"/>
    </source>
</evidence>
<organism evidence="2 3">
    <name type="scientific">Desulfobaculum bizertense DSM 18034</name>
    <dbReference type="NCBI Taxonomy" id="1121442"/>
    <lineage>
        <taxon>Bacteria</taxon>
        <taxon>Pseudomonadati</taxon>
        <taxon>Thermodesulfobacteriota</taxon>
        <taxon>Desulfovibrionia</taxon>
        <taxon>Desulfovibrionales</taxon>
        <taxon>Desulfovibrionaceae</taxon>
        <taxon>Desulfobaculum</taxon>
    </lineage>
</organism>
<accession>A0A1T4X3V0</accession>
<dbReference type="OrthoDB" id="5422153at2"/>
<dbReference type="EMBL" id="FUYA01000020">
    <property type="protein sequence ID" value="SKA84282.1"/>
    <property type="molecule type" value="Genomic_DNA"/>
</dbReference>
<gene>
    <name evidence="2" type="ORF">SAMN02745702_02963</name>
</gene>
<evidence type="ECO:0000256" key="1">
    <source>
        <dbReference type="SAM" id="SignalP"/>
    </source>
</evidence>
<reference evidence="2 3" key="1">
    <citation type="submission" date="2017-02" db="EMBL/GenBank/DDBJ databases">
        <authorList>
            <person name="Peterson S.W."/>
        </authorList>
    </citation>
    <scope>NUCLEOTIDE SEQUENCE [LARGE SCALE GENOMIC DNA]</scope>
    <source>
        <strain evidence="2 3">DSM 18034</strain>
    </source>
</reference>
<proteinExistence type="predicted"/>